<name>A0AAV9N317_9EURO</name>
<keyword evidence="4" id="KW-1185">Reference proteome</keyword>
<dbReference type="AlphaFoldDB" id="A0AAV9N317"/>
<evidence type="ECO:0000313" key="4">
    <source>
        <dbReference type="Proteomes" id="UP001358417"/>
    </source>
</evidence>
<evidence type="ECO:0000256" key="1">
    <source>
        <dbReference type="SAM" id="MobiDB-lite"/>
    </source>
</evidence>
<feature type="transmembrane region" description="Helical" evidence="2">
    <location>
        <begin position="236"/>
        <end position="259"/>
    </location>
</feature>
<feature type="region of interest" description="Disordered" evidence="1">
    <location>
        <begin position="177"/>
        <end position="206"/>
    </location>
</feature>
<dbReference type="EMBL" id="JAVRRD010000024">
    <property type="protein sequence ID" value="KAK5047647.1"/>
    <property type="molecule type" value="Genomic_DNA"/>
</dbReference>
<organism evidence="3 4">
    <name type="scientific">Exophiala bonariae</name>
    <dbReference type="NCBI Taxonomy" id="1690606"/>
    <lineage>
        <taxon>Eukaryota</taxon>
        <taxon>Fungi</taxon>
        <taxon>Dikarya</taxon>
        <taxon>Ascomycota</taxon>
        <taxon>Pezizomycotina</taxon>
        <taxon>Eurotiomycetes</taxon>
        <taxon>Chaetothyriomycetidae</taxon>
        <taxon>Chaetothyriales</taxon>
        <taxon>Herpotrichiellaceae</taxon>
        <taxon>Exophiala</taxon>
    </lineage>
</organism>
<evidence type="ECO:0008006" key="5">
    <source>
        <dbReference type="Google" id="ProtNLM"/>
    </source>
</evidence>
<protein>
    <recommendedName>
        <fullName evidence="5">Mid2 domain-containing protein</fullName>
    </recommendedName>
</protein>
<evidence type="ECO:0000256" key="2">
    <source>
        <dbReference type="SAM" id="Phobius"/>
    </source>
</evidence>
<accession>A0AAV9N317</accession>
<keyword evidence="2" id="KW-1133">Transmembrane helix</keyword>
<keyword evidence="2" id="KW-0812">Transmembrane</keyword>
<feature type="compositionally biased region" description="Low complexity" evidence="1">
    <location>
        <begin position="190"/>
        <end position="206"/>
    </location>
</feature>
<proteinExistence type="predicted"/>
<comment type="caution">
    <text evidence="3">The sequence shown here is derived from an EMBL/GenBank/DDBJ whole genome shotgun (WGS) entry which is preliminary data.</text>
</comment>
<sequence length="350" mass="37094">MSDYDPDISNGTCYYKDGGRLPSRYIPCGNKALGHKVCCESLDMCLSSRACYNGQYGVTYLAGCTDPDYQDESCPDKSPYQGTMSTTVILTSVLIHVIDQSWVGLVLCHPTYNDDSNEWIACEDEGLTVSSPAACSCPSTSRTVAFTDFTALNNIMSLPASHGGSVTWKDSAAYSSAHTGAPTPSQGIESSDSTTTTSTFKSVSSTPTSSFIATTTVVLPSQDEPSTQSSGPGKGAIIGISFGVFALIIITIIIAWLAWRCLRRRKNAEKEPAIASAGGGPPLIVPEMTSPTASELPANESAAMSRMGSYRINSAEMEGDSIYTMSPTRLTADSGLQRPGHRSACYELPA</sequence>
<dbReference type="RefSeq" id="XP_064703174.1">
    <property type="nucleotide sequence ID" value="XM_064849873.1"/>
</dbReference>
<reference evidence="3 4" key="1">
    <citation type="submission" date="2023-08" db="EMBL/GenBank/DDBJ databases">
        <title>Black Yeasts Isolated from many extreme environments.</title>
        <authorList>
            <person name="Coleine C."/>
            <person name="Stajich J.E."/>
            <person name="Selbmann L."/>
        </authorList>
    </citation>
    <scope>NUCLEOTIDE SEQUENCE [LARGE SCALE GENOMIC DNA]</scope>
    <source>
        <strain evidence="3 4">CCFEE 5792</strain>
    </source>
</reference>
<keyword evidence="2" id="KW-0472">Membrane</keyword>
<evidence type="ECO:0000313" key="3">
    <source>
        <dbReference type="EMBL" id="KAK5047647.1"/>
    </source>
</evidence>
<dbReference type="Proteomes" id="UP001358417">
    <property type="component" value="Unassembled WGS sequence"/>
</dbReference>
<dbReference type="GeneID" id="89974484"/>
<feature type="compositionally biased region" description="Polar residues" evidence="1">
    <location>
        <begin position="177"/>
        <end position="189"/>
    </location>
</feature>
<gene>
    <name evidence="3" type="ORF">LTR84_006312</name>
</gene>